<dbReference type="EMBL" id="QWVT01000034">
    <property type="protein sequence ID" value="RID82600.1"/>
    <property type="molecule type" value="Genomic_DNA"/>
</dbReference>
<protein>
    <submittedName>
        <fullName evidence="4">M1 family peptidase</fullName>
    </submittedName>
</protein>
<dbReference type="PANTHER" id="PTHR45726">
    <property type="entry name" value="LEUKOTRIENE A-4 HYDROLASE"/>
    <property type="match status" value="1"/>
</dbReference>
<dbReference type="Gene3D" id="1.10.390.10">
    <property type="entry name" value="Neutral Protease Domain 2"/>
    <property type="match status" value="1"/>
</dbReference>
<dbReference type="Pfam" id="PF01433">
    <property type="entry name" value="Peptidase_M1"/>
    <property type="match status" value="1"/>
</dbReference>
<dbReference type="PANTHER" id="PTHR45726:SF3">
    <property type="entry name" value="LEUKOTRIENE A-4 HYDROLASE"/>
    <property type="match status" value="1"/>
</dbReference>
<feature type="active site" description="Proton donor" evidence="1">
    <location>
        <position position="384"/>
    </location>
</feature>
<gene>
    <name evidence="4" type="ORF">D1970_18420</name>
</gene>
<dbReference type="OrthoDB" id="9814383at2"/>
<evidence type="ECO:0000256" key="2">
    <source>
        <dbReference type="PIRSR" id="PIRSR634015-3"/>
    </source>
</evidence>
<feature type="binding site" evidence="2">
    <location>
        <position position="332"/>
    </location>
    <ligand>
        <name>Zn(2+)</name>
        <dbReference type="ChEBI" id="CHEBI:29105"/>
        <note>catalytic</note>
    </ligand>
</feature>
<dbReference type="RefSeq" id="WP_119114327.1">
    <property type="nucleotide sequence ID" value="NZ_JABUHL010000003.1"/>
</dbReference>
<feature type="binding site" evidence="2">
    <location>
        <position position="309"/>
    </location>
    <ligand>
        <name>Zn(2+)</name>
        <dbReference type="ChEBI" id="CHEBI:29105"/>
        <note>catalytic</note>
    </ligand>
</feature>
<comment type="cofactor">
    <cofactor evidence="2">
        <name>Zn(2+)</name>
        <dbReference type="ChEBI" id="CHEBI:29105"/>
    </cofactor>
    <text evidence="2">Binds 1 zinc ion per subunit.</text>
</comment>
<evidence type="ECO:0000313" key="4">
    <source>
        <dbReference type="EMBL" id="RID82600.1"/>
    </source>
</evidence>
<keyword evidence="2" id="KW-0479">Metal-binding</keyword>
<feature type="active site" description="Proton acceptor" evidence="1">
    <location>
        <position position="310"/>
    </location>
</feature>
<dbReference type="InterPro" id="IPR042097">
    <property type="entry name" value="Aminopeptidase_N-like_N_sf"/>
</dbReference>
<evidence type="ECO:0000259" key="3">
    <source>
        <dbReference type="Pfam" id="PF01433"/>
    </source>
</evidence>
<sequence>MKTEKISNTDFSPNAISAGNDSKYDIKISMNLDGKFHIDSTILIKNTSKDTWGDLFFYFIPNVFTEKTAEQLSNPLDSPGTVQFYKVAIEGEQVDFTLDTDTLRIPLKKKIEPEKEITVEFSYDLTLPENGLRFTKSKENFYLAQFYPMVATFREHKWNKEDYRFRGETYHTAFSDFKITYDIPDEFTVVSTSEDDKFPSENKENFEVQNVKEIFLAILKKPFVIQKLEGDVNIRVFGFEQNERFYNEISEVASDALNYFEKNIGPYPSSQLDIVLDGLGMEYPGIVTANSIYNGGKVKPDYLKNMIVHEIAHQWFYGVISNDPFNDVWLDEGFSEFAAGLYQFSKSKEDIPYQSMYQQIEHLAPLPVNLPLDKYVENQSPYTYGKSNVMLWKLFEKRGGVGEAEKFLKTYYDFYKYKEVNSEEFVRFTKHYFKLEDESVFKDWLLLK</sequence>
<organism evidence="4 5">
    <name type="scientific">Mesobacillus zeae</name>
    <dbReference type="NCBI Taxonomy" id="1917180"/>
    <lineage>
        <taxon>Bacteria</taxon>
        <taxon>Bacillati</taxon>
        <taxon>Bacillota</taxon>
        <taxon>Bacilli</taxon>
        <taxon>Bacillales</taxon>
        <taxon>Bacillaceae</taxon>
        <taxon>Mesobacillus</taxon>
    </lineage>
</organism>
<dbReference type="InterPro" id="IPR034015">
    <property type="entry name" value="M1_LTA4H"/>
</dbReference>
<comment type="caution">
    <text evidence="4">The sequence shown here is derived from an EMBL/GenBank/DDBJ whole genome shotgun (WGS) entry which is preliminary data.</text>
</comment>
<dbReference type="SUPFAM" id="SSF55486">
    <property type="entry name" value="Metalloproteases ('zincins'), catalytic domain"/>
    <property type="match status" value="1"/>
</dbReference>
<accession>A0A398B3S4</accession>
<dbReference type="GO" id="GO:0008237">
    <property type="term" value="F:metallopeptidase activity"/>
    <property type="evidence" value="ECO:0007669"/>
    <property type="project" value="InterPro"/>
</dbReference>
<reference evidence="4 5" key="1">
    <citation type="submission" date="2018-08" db="EMBL/GenBank/DDBJ databases">
        <title>Bacillus jemisoniae sp. nov., Bacillus chryseoplanitiae sp. nov., Bacillus resnikiae sp. nov., and Bacillus frankliniae sp. nov., isolated from Viking spacecraft and associated surfaces.</title>
        <authorList>
            <person name="Seuylemezian A."/>
            <person name="Vaishampayan P."/>
        </authorList>
    </citation>
    <scope>NUCLEOTIDE SEQUENCE [LARGE SCALE GENOMIC DNA]</scope>
    <source>
        <strain evidence="4 5">JJ-247</strain>
    </source>
</reference>
<evidence type="ECO:0000256" key="1">
    <source>
        <dbReference type="PIRSR" id="PIRSR634015-1"/>
    </source>
</evidence>
<dbReference type="InterPro" id="IPR027268">
    <property type="entry name" value="Peptidase_M4/M1_CTD_sf"/>
</dbReference>
<dbReference type="Gene3D" id="2.60.40.1730">
    <property type="entry name" value="tricorn interacting facor f3 domain"/>
    <property type="match status" value="1"/>
</dbReference>
<feature type="domain" description="Peptidase M1 membrane alanine aminopeptidase" evidence="3">
    <location>
        <begin position="255"/>
        <end position="444"/>
    </location>
</feature>
<proteinExistence type="predicted"/>
<name>A0A398B3S4_9BACI</name>
<dbReference type="CDD" id="cd09604">
    <property type="entry name" value="M1_APN_like"/>
    <property type="match status" value="1"/>
</dbReference>
<keyword evidence="5" id="KW-1185">Reference proteome</keyword>
<keyword evidence="2" id="KW-0862">Zinc</keyword>
<dbReference type="InterPro" id="IPR014782">
    <property type="entry name" value="Peptidase_M1_dom"/>
</dbReference>
<dbReference type="GO" id="GO:0008270">
    <property type="term" value="F:zinc ion binding"/>
    <property type="evidence" value="ECO:0007669"/>
    <property type="project" value="InterPro"/>
</dbReference>
<dbReference type="Proteomes" id="UP000265816">
    <property type="component" value="Unassembled WGS sequence"/>
</dbReference>
<dbReference type="AlphaFoldDB" id="A0A398B3S4"/>
<evidence type="ECO:0000313" key="5">
    <source>
        <dbReference type="Proteomes" id="UP000265816"/>
    </source>
</evidence>
<feature type="binding site" evidence="2">
    <location>
        <position position="313"/>
    </location>
    <ligand>
        <name>Zn(2+)</name>
        <dbReference type="ChEBI" id="CHEBI:29105"/>
        <note>catalytic</note>
    </ligand>
</feature>